<feature type="transmembrane region" description="Helical" evidence="8">
    <location>
        <begin position="266"/>
        <end position="296"/>
    </location>
</feature>
<evidence type="ECO:0000256" key="5">
    <source>
        <dbReference type="ARBA" id="ARBA00023098"/>
    </source>
</evidence>
<evidence type="ECO:0000256" key="6">
    <source>
        <dbReference type="ARBA" id="ARBA00023136"/>
    </source>
</evidence>
<evidence type="ECO:0008006" key="11">
    <source>
        <dbReference type="Google" id="ProtNLM"/>
    </source>
</evidence>
<feature type="compositionally biased region" description="Low complexity" evidence="7">
    <location>
        <begin position="427"/>
        <end position="447"/>
    </location>
</feature>
<dbReference type="PANTHER" id="PTHR21212">
    <property type="entry name" value="BERNARDINELLI-SEIP CONGENITAL LIPODYSTROPHY 2 HOMOLOG BSCL2 PROTEIN"/>
    <property type="match status" value="1"/>
</dbReference>
<evidence type="ECO:0000256" key="8">
    <source>
        <dbReference type="SAM" id="Phobius"/>
    </source>
</evidence>
<dbReference type="GO" id="GO:0140042">
    <property type="term" value="P:lipid droplet formation"/>
    <property type="evidence" value="ECO:0007669"/>
    <property type="project" value="UniProtKB-ARBA"/>
</dbReference>
<feature type="region of interest" description="Disordered" evidence="7">
    <location>
        <begin position="395"/>
        <end position="576"/>
    </location>
</feature>
<evidence type="ECO:0000313" key="10">
    <source>
        <dbReference type="Proteomes" id="UP000075714"/>
    </source>
</evidence>
<dbReference type="CDD" id="cd23995">
    <property type="entry name" value="Seipin_BSCL2_like"/>
    <property type="match status" value="1"/>
</dbReference>
<accession>A0A150GQ19</accession>
<gene>
    <name evidence="9" type="ORF">GPECTOR_11g55</name>
</gene>
<keyword evidence="2 8" id="KW-0812">Transmembrane</keyword>
<feature type="compositionally biased region" description="Low complexity" evidence="7">
    <location>
        <begin position="455"/>
        <end position="469"/>
    </location>
</feature>
<evidence type="ECO:0000256" key="1">
    <source>
        <dbReference type="ARBA" id="ARBA00004477"/>
    </source>
</evidence>
<keyword evidence="10" id="KW-1185">Reference proteome</keyword>
<comment type="caution">
    <text evidence="9">The sequence shown here is derived from an EMBL/GenBank/DDBJ whole genome shotgun (WGS) entry which is preliminary data.</text>
</comment>
<keyword evidence="5" id="KW-0443">Lipid metabolism</keyword>
<protein>
    <recommendedName>
        <fullName evidence="11">Seipin</fullName>
    </recommendedName>
</protein>
<name>A0A150GQ19_GONPE</name>
<reference evidence="10" key="1">
    <citation type="journal article" date="2016" name="Nat. Commun.">
        <title>The Gonium pectorale genome demonstrates co-option of cell cycle regulation during the evolution of multicellularity.</title>
        <authorList>
            <person name="Hanschen E.R."/>
            <person name="Marriage T.N."/>
            <person name="Ferris P.J."/>
            <person name="Hamaji T."/>
            <person name="Toyoda A."/>
            <person name="Fujiyama A."/>
            <person name="Neme R."/>
            <person name="Noguchi H."/>
            <person name="Minakuchi Y."/>
            <person name="Suzuki M."/>
            <person name="Kawai-Toyooka H."/>
            <person name="Smith D.R."/>
            <person name="Sparks H."/>
            <person name="Anderson J."/>
            <person name="Bakaric R."/>
            <person name="Luria V."/>
            <person name="Karger A."/>
            <person name="Kirschner M.W."/>
            <person name="Durand P.M."/>
            <person name="Michod R.E."/>
            <person name="Nozaki H."/>
            <person name="Olson B.J."/>
        </authorList>
    </citation>
    <scope>NUCLEOTIDE SEQUENCE [LARGE SCALE GENOMIC DNA]</scope>
    <source>
        <strain evidence="10">NIES-2863</strain>
    </source>
</reference>
<dbReference type="Pfam" id="PF06775">
    <property type="entry name" value="Seipin"/>
    <property type="match status" value="1"/>
</dbReference>
<evidence type="ECO:0000256" key="3">
    <source>
        <dbReference type="ARBA" id="ARBA00022824"/>
    </source>
</evidence>
<dbReference type="InterPro" id="IPR009617">
    <property type="entry name" value="Seipin"/>
</dbReference>
<dbReference type="GO" id="GO:0006629">
    <property type="term" value="P:lipid metabolic process"/>
    <property type="evidence" value="ECO:0007669"/>
    <property type="project" value="UniProtKB-KW"/>
</dbReference>
<evidence type="ECO:0000256" key="4">
    <source>
        <dbReference type="ARBA" id="ARBA00022989"/>
    </source>
</evidence>
<organism evidence="9 10">
    <name type="scientific">Gonium pectorale</name>
    <name type="common">Green alga</name>
    <dbReference type="NCBI Taxonomy" id="33097"/>
    <lineage>
        <taxon>Eukaryota</taxon>
        <taxon>Viridiplantae</taxon>
        <taxon>Chlorophyta</taxon>
        <taxon>core chlorophytes</taxon>
        <taxon>Chlorophyceae</taxon>
        <taxon>CS clade</taxon>
        <taxon>Chlamydomonadales</taxon>
        <taxon>Volvocaceae</taxon>
        <taxon>Gonium</taxon>
    </lineage>
</organism>
<keyword evidence="6 8" id="KW-0472">Membrane</keyword>
<dbReference type="GO" id="GO:0005789">
    <property type="term" value="C:endoplasmic reticulum membrane"/>
    <property type="evidence" value="ECO:0007669"/>
    <property type="project" value="UniProtKB-SubCell"/>
</dbReference>
<evidence type="ECO:0000256" key="7">
    <source>
        <dbReference type="SAM" id="MobiDB-lite"/>
    </source>
</evidence>
<dbReference type="PANTHER" id="PTHR21212:SF0">
    <property type="entry name" value="SEIPIN"/>
    <property type="match status" value="1"/>
</dbReference>
<comment type="subcellular location">
    <subcellularLocation>
        <location evidence="1">Endoplasmic reticulum membrane</location>
        <topology evidence="1">Multi-pass membrane protein</topology>
    </subcellularLocation>
</comment>
<dbReference type="Proteomes" id="UP000075714">
    <property type="component" value="Unassembled WGS sequence"/>
</dbReference>
<feature type="compositionally biased region" description="Acidic residues" evidence="7">
    <location>
        <begin position="504"/>
        <end position="516"/>
    </location>
</feature>
<evidence type="ECO:0000313" key="9">
    <source>
        <dbReference type="EMBL" id="KXZ51929.1"/>
    </source>
</evidence>
<dbReference type="EMBL" id="LSYV01000012">
    <property type="protein sequence ID" value="KXZ51929.1"/>
    <property type="molecule type" value="Genomic_DNA"/>
</dbReference>
<proteinExistence type="predicted"/>
<dbReference type="OrthoDB" id="543281at2759"/>
<dbReference type="AlphaFoldDB" id="A0A150GQ19"/>
<feature type="transmembrane region" description="Helical" evidence="8">
    <location>
        <begin position="43"/>
        <end position="71"/>
    </location>
</feature>
<evidence type="ECO:0000256" key="2">
    <source>
        <dbReference type="ARBA" id="ARBA00022692"/>
    </source>
</evidence>
<sequence>MTLTMLNVGRLAPGAKRQHGHGTPKAISDLTSPRTLLRRATGFAPVVAVCAALLSACVALLGCGLLGFLFYTSYKAPAASHYVRPLHFDYSGYVAVAHAPLVTERPTRTRGRPVAPTAAQPISRFLPSGTKVAVYVRLRIPSDHTDLFQIVGELLSNATHVTARSVRTHIITPQPPMYRFARYCLLLPFHIVGWGHGDWVTVDLPLFDSFEDGEDTPVSTFRARLSSRNASRGGLPPPPVYQAEVHVRLKLGILQTVLSWVRPGPLGFWVVAAVGLVAVGGGTFGALGLLLLAYILRRWVASRADEDFDAKAPAAGGGGGAIVLPPTARRKKQPFGDMDEAVLYSLSHAQVYRAERTAASGGGSFGTHGDAAEYEFDFDDDGDASYGQRTASAFSKAAAFPPPQAEAEVAHGEENPWAGSSSGGDSAGVPSPDAKAAAGNGRNEGAGVSRHTSGAAPAADAVTRAASSSPWSPALKIETAGSSALSAAGNGGNGGVTVNGDAADNQEETGDAEEADGGGGHSDEGGDEEETEQSRSTPAKAAVAIEAQRGDLEPQADNEITSGGAVRKRSGFSWKA</sequence>
<keyword evidence="4 8" id="KW-1133">Transmembrane helix</keyword>
<feature type="compositionally biased region" description="Low complexity" evidence="7">
    <location>
        <begin position="479"/>
        <end position="488"/>
    </location>
</feature>
<keyword evidence="3" id="KW-0256">Endoplasmic reticulum</keyword>
<dbReference type="STRING" id="33097.A0A150GQ19"/>